<dbReference type="AlphaFoldDB" id="A0A840WP61"/>
<dbReference type="NCBIfam" id="NF041823">
    <property type="entry name" value="daptide_RRE"/>
    <property type="match status" value="1"/>
</dbReference>
<name>A0A840WP61_9ACTN</name>
<gene>
    <name evidence="1" type="ORF">HNR07_004663</name>
</gene>
<dbReference type="RefSeq" id="WP_184366718.1">
    <property type="nucleotide sequence ID" value="NZ_BAAAKM010000055.1"/>
</dbReference>
<dbReference type="Proteomes" id="UP000579647">
    <property type="component" value="Unassembled WGS sequence"/>
</dbReference>
<protein>
    <submittedName>
        <fullName evidence="1">Uncharacterized protein</fullName>
    </submittedName>
</protein>
<dbReference type="EMBL" id="JACHDO010000001">
    <property type="protein sequence ID" value="MBB5493526.1"/>
    <property type="molecule type" value="Genomic_DNA"/>
</dbReference>
<dbReference type="InterPro" id="IPR049693">
    <property type="entry name" value="Daptide_RRE"/>
</dbReference>
<organism evidence="1 2">
    <name type="scientific">Nocardiopsis metallicus</name>
    <dbReference type="NCBI Taxonomy" id="179819"/>
    <lineage>
        <taxon>Bacteria</taxon>
        <taxon>Bacillati</taxon>
        <taxon>Actinomycetota</taxon>
        <taxon>Actinomycetes</taxon>
        <taxon>Streptosporangiales</taxon>
        <taxon>Nocardiopsidaceae</taxon>
        <taxon>Nocardiopsis</taxon>
    </lineage>
</organism>
<sequence length="350" mass="36783">MDRAELRRVKQHLMSWGTGQAVPGSPAPASVATIVTADPAHIAGLAQSGLIGPGTVVLAPGPDTPGAVGFDGALDEPGTEISIGDDFFLQTQDYATSEFMSIIGPTLVRVSDAADFRHFLSDADRAYAEGVFPEFATAPAVRIADLPGLGASPDGDGPRTRLYVNTEGDISTSPAGSVLGRVGDPLSALQASWDRANTESPLPCSVCLGATVPEAERSRELLERPWLGRYLDVLPALRTMTVNNVGGLRVSGFGGRITQGFAETGHDHDLREPSTPVVMWDDERGYVYDLASDRVFAVEHIAASAAELILATGSVRDAAEYARPEALSQVERFFTDAGAPLVSRGVLAGV</sequence>
<reference evidence="1 2" key="1">
    <citation type="submission" date="2020-08" db="EMBL/GenBank/DDBJ databases">
        <title>Sequencing the genomes of 1000 actinobacteria strains.</title>
        <authorList>
            <person name="Klenk H.-P."/>
        </authorList>
    </citation>
    <scope>NUCLEOTIDE SEQUENCE [LARGE SCALE GENOMIC DNA]</scope>
    <source>
        <strain evidence="1 2">DSM 44598</strain>
    </source>
</reference>
<keyword evidence="2" id="KW-1185">Reference proteome</keyword>
<evidence type="ECO:0000313" key="2">
    <source>
        <dbReference type="Proteomes" id="UP000579647"/>
    </source>
</evidence>
<proteinExistence type="predicted"/>
<comment type="caution">
    <text evidence="1">The sequence shown here is derived from an EMBL/GenBank/DDBJ whole genome shotgun (WGS) entry which is preliminary data.</text>
</comment>
<accession>A0A840WP61</accession>
<evidence type="ECO:0000313" key="1">
    <source>
        <dbReference type="EMBL" id="MBB5493526.1"/>
    </source>
</evidence>